<keyword evidence="3" id="KW-0325">Glycoprotein</keyword>
<keyword evidence="3" id="KW-0472">Membrane</keyword>
<name>A0A158PET6_ANGCS</name>
<organism evidence="4">
    <name type="scientific">Angiostrongylus costaricensis</name>
    <name type="common">Nematode worm</name>
    <dbReference type="NCBI Taxonomy" id="334426"/>
    <lineage>
        <taxon>Eukaryota</taxon>
        <taxon>Metazoa</taxon>
        <taxon>Ecdysozoa</taxon>
        <taxon>Nematoda</taxon>
        <taxon>Chromadorea</taxon>
        <taxon>Rhabditida</taxon>
        <taxon>Rhabditina</taxon>
        <taxon>Rhabditomorpha</taxon>
        <taxon>Strongyloidea</taxon>
        <taxon>Metastrongylidae</taxon>
        <taxon>Angiostrongylus</taxon>
    </lineage>
</organism>
<dbReference type="Pfam" id="PF01531">
    <property type="entry name" value="Glyco_transf_11"/>
    <property type="match status" value="1"/>
</dbReference>
<keyword evidence="3" id="KW-0735">Signal-anchor</keyword>
<reference evidence="4" key="1">
    <citation type="submission" date="2016-04" db="UniProtKB">
        <authorList>
            <consortium name="WormBaseParasite"/>
        </authorList>
    </citation>
    <scope>IDENTIFICATION</scope>
</reference>
<dbReference type="PANTHER" id="PTHR11927:SF9">
    <property type="entry name" value="L-FUCOSYLTRANSFERASE"/>
    <property type="match status" value="1"/>
</dbReference>
<dbReference type="InterPro" id="IPR002516">
    <property type="entry name" value="Glyco_trans_11"/>
</dbReference>
<sequence>LKFWFSIFSVWLWRCLAVQIVVNLTFPRRNSPKRQLVRKQRNKVTLRVLIFLSAEVVRISATIRYSLVSDELFYVGVHVRRGIDILMNERNLRHGHVAATADYYRRAMQMAKGDRENVVFVICSDNPSWVANHLPAQEKGTLFSCPGKHREVDMAIMTLCDALVLSTGTFSWWSGFLNLKAKEVRFYPIFCWRNSCYVANFTVFEQD</sequence>
<dbReference type="GO" id="GO:0032580">
    <property type="term" value="C:Golgi cisterna membrane"/>
    <property type="evidence" value="ECO:0007669"/>
    <property type="project" value="UniProtKB-SubCell"/>
</dbReference>
<dbReference type="UniPathway" id="UPA00378"/>
<dbReference type="GO" id="GO:0008107">
    <property type="term" value="F:galactoside 2-alpha-L-fucosyltransferase activity"/>
    <property type="evidence" value="ECO:0007669"/>
    <property type="project" value="InterPro"/>
</dbReference>
<keyword evidence="3" id="KW-0333">Golgi apparatus</keyword>
<dbReference type="PANTHER" id="PTHR11927">
    <property type="entry name" value="GALACTOSIDE 2-L-FUCOSYLTRANSFERASE"/>
    <property type="match status" value="1"/>
</dbReference>
<comment type="pathway">
    <text evidence="3">Protein modification; protein glycosylation.</text>
</comment>
<accession>A0A158PET6</accession>
<feature type="transmembrane region" description="Helical" evidence="3">
    <location>
        <begin position="46"/>
        <end position="67"/>
    </location>
</feature>
<keyword evidence="3" id="KW-1133">Transmembrane helix</keyword>
<evidence type="ECO:0000256" key="1">
    <source>
        <dbReference type="ARBA" id="ARBA00022676"/>
    </source>
</evidence>
<protein>
    <recommendedName>
        <fullName evidence="3">L-Fucosyltransferase</fullName>
        <ecNumber evidence="3">2.4.1.-</ecNumber>
    </recommendedName>
</protein>
<feature type="transmembrane region" description="Helical" evidence="3">
    <location>
        <begin position="6"/>
        <end position="26"/>
    </location>
</feature>
<dbReference type="GO" id="GO:0005975">
    <property type="term" value="P:carbohydrate metabolic process"/>
    <property type="evidence" value="ECO:0007669"/>
    <property type="project" value="InterPro"/>
</dbReference>
<proteinExistence type="inferred from homology"/>
<comment type="caution">
    <text evidence="3">Lacks conserved residue(s) required for the propagation of feature annotation.</text>
</comment>
<keyword evidence="2 3" id="KW-0808">Transferase</keyword>
<comment type="similarity">
    <text evidence="3">Belongs to the glycosyltransferase 11 family.</text>
</comment>
<keyword evidence="1 3" id="KW-0328">Glycosyltransferase</keyword>
<dbReference type="CDD" id="cd11301">
    <property type="entry name" value="Fut1_Fut2_like"/>
    <property type="match status" value="1"/>
</dbReference>
<dbReference type="WBParaSite" id="ACOC_0000240201-mRNA-1">
    <property type="protein sequence ID" value="ACOC_0000240201-mRNA-1"/>
    <property type="gene ID" value="ACOC_0000240201"/>
</dbReference>
<evidence type="ECO:0000256" key="2">
    <source>
        <dbReference type="ARBA" id="ARBA00022679"/>
    </source>
</evidence>
<evidence type="ECO:0000256" key="3">
    <source>
        <dbReference type="RuleBase" id="RU363129"/>
    </source>
</evidence>
<comment type="subcellular location">
    <subcellularLocation>
        <location evidence="3">Golgi apparatus</location>
        <location evidence="3">Golgi stack membrane</location>
        <topology evidence="3">Single-pass type II membrane protein</topology>
    </subcellularLocation>
</comment>
<dbReference type="EC" id="2.4.1.-" evidence="3"/>
<keyword evidence="3" id="KW-0812">Transmembrane</keyword>
<evidence type="ECO:0000313" key="4">
    <source>
        <dbReference type="WBParaSite" id="ACOC_0000240201-mRNA-1"/>
    </source>
</evidence>
<dbReference type="AlphaFoldDB" id="A0A158PET6"/>